<accession>G9N3S8</accession>
<evidence type="ECO:0000313" key="3">
    <source>
        <dbReference type="Proteomes" id="UP000007115"/>
    </source>
</evidence>
<dbReference type="AlphaFoldDB" id="G9N3S8"/>
<evidence type="ECO:0008006" key="4">
    <source>
        <dbReference type="Google" id="ProtNLM"/>
    </source>
</evidence>
<dbReference type="RefSeq" id="XP_013952459.1">
    <property type="nucleotide sequence ID" value="XM_014096984.1"/>
</dbReference>
<organism evidence="2 3">
    <name type="scientific">Hypocrea virens (strain Gv29-8 / FGSC 10586)</name>
    <name type="common">Gliocladium virens</name>
    <name type="synonym">Trichoderma virens</name>
    <dbReference type="NCBI Taxonomy" id="413071"/>
    <lineage>
        <taxon>Eukaryota</taxon>
        <taxon>Fungi</taxon>
        <taxon>Dikarya</taxon>
        <taxon>Ascomycota</taxon>
        <taxon>Pezizomycotina</taxon>
        <taxon>Sordariomycetes</taxon>
        <taxon>Hypocreomycetidae</taxon>
        <taxon>Hypocreales</taxon>
        <taxon>Hypocreaceae</taxon>
        <taxon>Trichoderma</taxon>
    </lineage>
</organism>
<evidence type="ECO:0000256" key="1">
    <source>
        <dbReference type="SAM" id="Phobius"/>
    </source>
</evidence>
<keyword evidence="1" id="KW-1133">Transmembrane helix</keyword>
<keyword evidence="1" id="KW-0812">Transmembrane</keyword>
<proteinExistence type="predicted"/>
<gene>
    <name evidence="2" type="ORF">TRIVIDRAFT_225578</name>
</gene>
<dbReference type="GeneID" id="25791953"/>
<evidence type="ECO:0000313" key="2">
    <source>
        <dbReference type="EMBL" id="EHK18257.1"/>
    </source>
</evidence>
<reference evidence="2 3" key="1">
    <citation type="journal article" date="2011" name="Genome Biol.">
        <title>Comparative genome sequence analysis underscores mycoparasitism as the ancestral life style of Trichoderma.</title>
        <authorList>
            <person name="Kubicek C.P."/>
            <person name="Herrera-Estrella A."/>
            <person name="Seidl-Seiboth V."/>
            <person name="Martinez D.A."/>
            <person name="Druzhinina I.S."/>
            <person name="Thon M."/>
            <person name="Zeilinger S."/>
            <person name="Casas-Flores S."/>
            <person name="Horwitz B.A."/>
            <person name="Mukherjee P.K."/>
            <person name="Mukherjee M."/>
            <person name="Kredics L."/>
            <person name="Alcaraz L.D."/>
            <person name="Aerts A."/>
            <person name="Antal Z."/>
            <person name="Atanasova L."/>
            <person name="Cervantes-Badillo M.G."/>
            <person name="Challacombe J."/>
            <person name="Chertkov O."/>
            <person name="McCluskey K."/>
            <person name="Coulpier F."/>
            <person name="Deshpande N."/>
            <person name="von Doehren H."/>
            <person name="Ebbole D.J."/>
            <person name="Esquivel-Naranjo E.U."/>
            <person name="Fekete E."/>
            <person name="Flipphi M."/>
            <person name="Glaser F."/>
            <person name="Gomez-Rodriguez E.Y."/>
            <person name="Gruber S."/>
            <person name="Han C."/>
            <person name="Henrissat B."/>
            <person name="Hermosa R."/>
            <person name="Hernandez-Onate M."/>
            <person name="Karaffa L."/>
            <person name="Kosti I."/>
            <person name="Le Crom S."/>
            <person name="Lindquist E."/>
            <person name="Lucas S."/>
            <person name="Luebeck M."/>
            <person name="Luebeck P.S."/>
            <person name="Margeot A."/>
            <person name="Metz B."/>
            <person name="Misra M."/>
            <person name="Nevalainen H."/>
            <person name="Omann M."/>
            <person name="Packer N."/>
            <person name="Perrone G."/>
            <person name="Uresti-Rivera E.E."/>
            <person name="Salamov A."/>
            <person name="Schmoll M."/>
            <person name="Seiboth B."/>
            <person name="Shapiro H."/>
            <person name="Sukno S."/>
            <person name="Tamayo-Ramos J.A."/>
            <person name="Tisch D."/>
            <person name="Wiest A."/>
            <person name="Wilkinson H.H."/>
            <person name="Zhang M."/>
            <person name="Coutinho P.M."/>
            <person name="Kenerley C.M."/>
            <person name="Monte E."/>
            <person name="Baker S.E."/>
            <person name="Grigoriev I.V."/>
        </authorList>
    </citation>
    <scope>NUCLEOTIDE SEQUENCE [LARGE SCALE GENOMIC DNA]</scope>
    <source>
        <strain evidence="3">Gv29-8 / FGSC 10586</strain>
    </source>
</reference>
<dbReference type="Proteomes" id="UP000007115">
    <property type="component" value="Unassembled WGS sequence"/>
</dbReference>
<keyword evidence="1" id="KW-0472">Membrane</keyword>
<sequence length="72" mass="8690">MVFLVCWKEVCIRGLHLWLKDGFHWPFYGLFIFRVIATHVAVSVSGRRCRQCKKMEEEEEMEELLEMLEKDI</sequence>
<dbReference type="InParanoid" id="G9N3S8"/>
<name>G9N3S8_HYPVG</name>
<dbReference type="HOGENOM" id="CLU_2722565_0_0_1"/>
<dbReference type="EMBL" id="ABDF02000086">
    <property type="protein sequence ID" value="EHK18257.1"/>
    <property type="molecule type" value="Genomic_DNA"/>
</dbReference>
<keyword evidence="3" id="KW-1185">Reference proteome</keyword>
<feature type="transmembrane region" description="Helical" evidence="1">
    <location>
        <begin position="25"/>
        <end position="45"/>
    </location>
</feature>
<protein>
    <recommendedName>
        <fullName evidence="4">Transmembrane protein</fullName>
    </recommendedName>
</protein>
<dbReference type="VEuPathDB" id="FungiDB:TRIVIDRAFT_225578"/>
<comment type="caution">
    <text evidence="2">The sequence shown here is derived from an EMBL/GenBank/DDBJ whole genome shotgun (WGS) entry which is preliminary data.</text>
</comment>